<dbReference type="STRING" id="1399968.CI15_20475"/>
<evidence type="ECO:0000256" key="1">
    <source>
        <dbReference type="ARBA" id="ARBA00005291"/>
    </source>
</evidence>
<organism evidence="3 4">
    <name type="scientific">Paraburkholderia monticola</name>
    <dbReference type="NCBI Taxonomy" id="1399968"/>
    <lineage>
        <taxon>Bacteria</taxon>
        <taxon>Pseudomonadati</taxon>
        <taxon>Pseudomonadota</taxon>
        <taxon>Betaproteobacteria</taxon>
        <taxon>Burkholderiales</taxon>
        <taxon>Burkholderiaceae</taxon>
        <taxon>Paraburkholderia</taxon>
    </lineage>
</organism>
<dbReference type="InterPro" id="IPR051557">
    <property type="entry name" value="NipSnap_domain"/>
</dbReference>
<name>A0A149PKE6_9BURK</name>
<evidence type="ECO:0000313" key="3">
    <source>
        <dbReference type="EMBL" id="KXU85535.1"/>
    </source>
</evidence>
<feature type="domain" description="NIPSNAP" evidence="2">
    <location>
        <begin position="4"/>
        <end position="102"/>
    </location>
</feature>
<comment type="caution">
    <text evidence="3">The sequence shown here is derived from an EMBL/GenBank/DDBJ whole genome shotgun (WGS) entry which is preliminary data.</text>
</comment>
<reference evidence="3 4" key="1">
    <citation type="journal article" date="2015" name="Int. J. Syst. Evol. Microbiol.">
        <title>Burkholderia monticola sp. nov., isolated from mountain soil.</title>
        <authorList>
            <person name="Baek I."/>
            <person name="Seo B."/>
            <person name="Lee I."/>
            <person name="Yi H."/>
            <person name="Chun J."/>
        </authorList>
    </citation>
    <scope>NUCLEOTIDE SEQUENCE [LARGE SCALE GENOMIC DNA]</scope>
    <source>
        <strain evidence="3 4">JC2948</strain>
    </source>
</reference>
<keyword evidence="4" id="KW-1185">Reference proteome</keyword>
<dbReference type="Gene3D" id="3.30.70.100">
    <property type="match status" value="1"/>
</dbReference>
<proteinExistence type="inferred from homology"/>
<dbReference type="Proteomes" id="UP000075613">
    <property type="component" value="Unassembled WGS sequence"/>
</dbReference>
<evidence type="ECO:0000259" key="2">
    <source>
        <dbReference type="Pfam" id="PF07978"/>
    </source>
</evidence>
<dbReference type="InterPro" id="IPR012577">
    <property type="entry name" value="NIPSNAP"/>
</dbReference>
<dbReference type="InterPro" id="IPR011008">
    <property type="entry name" value="Dimeric_a/b-barrel"/>
</dbReference>
<accession>A0A149PKE6</accession>
<dbReference type="Pfam" id="PF07978">
    <property type="entry name" value="NIPSNAP"/>
    <property type="match status" value="1"/>
</dbReference>
<comment type="similarity">
    <text evidence="1">Belongs to the NipSnap family.</text>
</comment>
<dbReference type="EMBL" id="LRBG01000031">
    <property type="protein sequence ID" value="KXU85535.1"/>
    <property type="molecule type" value="Genomic_DNA"/>
</dbReference>
<dbReference type="AlphaFoldDB" id="A0A149PKE6"/>
<protein>
    <submittedName>
        <fullName evidence="3">NIPSNAP domain containing protein</fullName>
    </submittedName>
</protein>
<evidence type="ECO:0000313" key="4">
    <source>
        <dbReference type="Proteomes" id="UP000075613"/>
    </source>
</evidence>
<dbReference type="SUPFAM" id="SSF54909">
    <property type="entry name" value="Dimeric alpha+beta barrel"/>
    <property type="match status" value="1"/>
</dbReference>
<dbReference type="RefSeq" id="WP_062130284.1">
    <property type="nucleotide sequence ID" value="NZ_LRBG01000031.1"/>
</dbReference>
<gene>
    <name evidence="3" type="ORF">CI15_20475</name>
</gene>
<dbReference type="PANTHER" id="PTHR21017">
    <property type="entry name" value="NIPSNAP-RELATED"/>
    <property type="match status" value="1"/>
</dbReference>
<dbReference type="PANTHER" id="PTHR21017:SF17">
    <property type="entry name" value="PROTEIN NIPSNAP"/>
    <property type="match status" value="1"/>
</dbReference>
<dbReference type="OrthoDB" id="8905985at2"/>
<sequence>MIIEERTYDLAPGRLPAYVALVQEEGIAIQRPILGRLVGYFHTELGPLNQIVHLWAYESFRDRAERRARLAADPRWNVYAAKVRGFSLRQQSRILLPMSFSPLQELPADDPQAR</sequence>